<feature type="transmembrane region" description="Helical" evidence="1">
    <location>
        <begin position="21"/>
        <end position="40"/>
    </location>
</feature>
<feature type="transmembrane region" description="Helical" evidence="1">
    <location>
        <begin position="121"/>
        <end position="140"/>
    </location>
</feature>
<accession>A0ABP1Q3Y8</accession>
<reference evidence="2 3" key="1">
    <citation type="submission" date="2024-08" db="EMBL/GenBank/DDBJ databases">
        <authorList>
            <person name="Cucini C."/>
            <person name="Frati F."/>
        </authorList>
    </citation>
    <scope>NUCLEOTIDE SEQUENCE [LARGE SCALE GENOMIC DNA]</scope>
</reference>
<evidence type="ECO:0000313" key="3">
    <source>
        <dbReference type="Proteomes" id="UP001642540"/>
    </source>
</evidence>
<proteinExistence type="predicted"/>
<sequence>MLNNFDFLKPNQIINFQESSLAFTLFQVIAFTYGCVAGFYWQLLQLFSIIILWLPSAAFADNLKTNNELSYTAFKRDDIFKISSNIIGRKDIKLAWDDWRWRSIKEQYLALKELSQLLNEVVSGMIFLYTTFSLSTYSYLLDSVFLTKMETDRIRLIARYINVIITYLMAADICRKVGTLQEWITQDTLRGEGQTCSQFHTTNVLLHELNNNFGIGIRGFNAFTITYTFVANVTSVIMTYFIICVQFRG</sequence>
<organism evidence="2 3">
    <name type="scientific">Orchesella dallaii</name>
    <dbReference type="NCBI Taxonomy" id="48710"/>
    <lineage>
        <taxon>Eukaryota</taxon>
        <taxon>Metazoa</taxon>
        <taxon>Ecdysozoa</taxon>
        <taxon>Arthropoda</taxon>
        <taxon>Hexapoda</taxon>
        <taxon>Collembola</taxon>
        <taxon>Entomobryomorpha</taxon>
        <taxon>Entomobryoidea</taxon>
        <taxon>Orchesellidae</taxon>
        <taxon>Orchesellinae</taxon>
        <taxon>Orchesella</taxon>
    </lineage>
</organism>
<protein>
    <submittedName>
        <fullName evidence="2">Uncharacterized protein</fullName>
    </submittedName>
</protein>
<evidence type="ECO:0000313" key="2">
    <source>
        <dbReference type="EMBL" id="CAL8088295.1"/>
    </source>
</evidence>
<comment type="caution">
    <text evidence="2">The sequence shown here is derived from an EMBL/GenBank/DDBJ whole genome shotgun (WGS) entry which is preliminary data.</text>
</comment>
<feature type="transmembrane region" description="Helical" evidence="1">
    <location>
        <begin position="220"/>
        <end position="243"/>
    </location>
</feature>
<keyword evidence="1" id="KW-0472">Membrane</keyword>
<name>A0ABP1Q3Y8_9HEXA</name>
<evidence type="ECO:0000256" key="1">
    <source>
        <dbReference type="SAM" id="Phobius"/>
    </source>
</evidence>
<keyword evidence="1" id="KW-0812">Transmembrane</keyword>
<dbReference type="EMBL" id="CAXLJM020000022">
    <property type="protein sequence ID" value="CAL8088295.1"/>
    <property type="molecule type" value="Genomic_DNA"/>
</dbReference>
<gene>
    <name evidence="2" type="ORF">ODALV1_LOCUS7010</name>
</gene>
<dbReference type="Proteomes" id="UP001642540">
    <property type="component" value="Unassembled WGS sequence"/>
</dbReference>
<keyword evidence="1" id="KW-1133">Transmembrane helix</keyword>
<keyword evidence="3" id="KW-1185">Reference proteome</keyword>